<organism evidence="2 3">
    <name type="scientific">Terfezia boudieri ATCC MYA-4762</name>
    <dbReference type="NCBI Taxonomy" id="1051890"/>
    <lineage>
        <taxon>Eukaryota</taxon>
        <taxon>Fungi</taxon>
        <taxon>Dikarya</taxon>
        <taxon>Ascomycota</taxon>
        <taxon>Pezizomycotina</taxon>
        <taxon>Pezizomycetes</taxon>
        <taxon>Pezizales</taxon>
        <taxon>Pezizaceae</taxon>
        <taxon>Terfezia</taxon>
    </lineage>
</organism>
<dbReference type="InParanoid" id="A0A3N4LUD4"/>
<protein>
    <submittedName>
        <fullName evidence="2">Uncharacterized protein</fullName>
    </submittedName>
</protein>
<reference evidence="2 3" key="1">
    <citation type="journal article" date="2018" name="Nat. Ecol. Evol.">
        <title>Pezizomycetes genomes reveal the molecular basis of ectomycorrhizal truffle lifestyle.</title>
        <authorList>
            <person name="Murat C."/>
            <person name="Payen T."/>
            <person name="Noel B."/>
            <person name="Kuo A."/>
            <person name="Morin E."/>
            <person name="Chen J."/>
            <person name="Kohler A."/>
            <person name="Krizsan K."/>
            <person name="Balestrini R."/>
            <person name="Da Silva C."/>
            <person name="Montanini B."/>
            <person name="Hainaut M."/>
            <person name="Levati E."/>
            <person name="Barry K.W."/>
            <person name="Belfiori B."/>
            <person name="Cichocki N."/>
            <person name="Clum A."/>
            <person name="Dockter R.B."/>
            <person name="Fauchery L."/>
            <person name="Guy J."/>
            <person name="Iotti M."/>
            <person name="Le Tacon F."/>
            <person name="Lindquist E.A."/>
            <person name="Lipzen A."/>
            <person name="Malagnac F."/>
            <person name="Mello A."/>
            <person name="Molinier V."/>
            <person name="Miyauchi S."/>
            <person name="Poulain J."/>
            <person name="Riccioni C."/>
            <person name="Rubini A."/>
            <person name="Sitrit Y."/>
            <person name="Splivallo R."/>
            <person name="Traeger S."/>
            <person name="Wang M."/>
            <person name="Zifcakova L."/>
            <person name="Wipf D."/>
            <person name="Zambonelli A."/>
            <person name="Paolocci F."/>
            <person name="Nowrousian M."/>
            <person name="Ottonello S."/>
            <person name="Baldrian P."/>
            <person name="Spatafora J.W."/>
            <person name="Henrissat B."/>
            <person name="Nagy L.G."/>
            <person name="Aury J.M."/>
            <person name="Wincker P."/>
            <person name="Grigoriev I.V."/>
            <person name="Bonfante P."/>
            <person name="Martin F.M."/>
        </authorList>
    </citation>
    <scope>NUCLEOTIDE SEQUENCE [LARGE SCALE GENOMIC DNA]</scope>
    <source>
        <strain evidence="2 3">ATCC MYA-4762</strain>
    </source>
</reference>
<name>A0A3N4LUD4_9PEZI</name>
<proteinExistence type="predicted"/>
<dbReference type="Proteomes" id="UP000267821">
    <property type="component" value="Unassembled WGS sequence"/>
</dbReference>
<dbReference type="AlphaFoldDB" id="A0A3N4LUD4"/>
<dbReference type="EMBL" id="ML121534">
    <property type="protein sequence ID" value="RPB26523.1"/>
    <property type="molecule type" value="Genomic_DNA"/>
</dbReference>
<feature type="transmembrane region" description="Helical" evidence="1">
    <location>
        <begin position="12"/>
        <end position="33"/>
    </location>
</feature>
<keyword evidence="1" id="KW-0812">Transmembrane</keyword>
<gene>
    <name evidence="2" type="ORF">L211DRAFT_681244</name>
</gene>
<evidence type="ECO:0000313" key="2">
    <source>
        <dbReference type="EMBL" id="RPB26523.1"/>
    </source>
</evidence>
<keyword evidence="3" id="KW-1185">Reference proteome</keyword>
<accession>A0A3N4LUD4</accession>
<evidence type="ECO:0000313" key="3">
    <source>
        <dbReference type="Proteomes" id="UP000267821"/>
    </source>
</evidence>
<sequence>MEGTVRRYRTEYGVLFNFSSLEVIGGLATMWFYGLIQWMSERPDNKLRSDLINMKGKIY</sequence>
<keyword evidence="1" id="KW-0472">Membrane</keyword>
<evidence type="ECO:0000256" key="1">
    <source>
        <dbReference type="SAM" id="Phobius"/>
    </source>
</evidence>
<keyword evidence="1" id="KW-1133">Transmembrane helix</keyword>